<evidence type="ECO:0000313" key="4">
    <source>
        <dbReference type="Proteomes" id="UP000324748"/>
    </source>
</evidence>
<organism evidence="2 4">
    <name type="scientific">Puccinia graminis f. sp. tritici</name>
    <dbReference type="NCBI Taxonomy" id="56615"/>
    <lineage>
        <taxon>Eukaryota</taxon>
        <taxon>Fungi</taxon>
        <taxon>Dikarya</taxon>
        <taxon>Basidiomycota</taxon>
        <taxon>Pucciniomycotina</taxon>
        <taxon>Pucciniomycetes</taxon>
        <taxon>Pucciniales</taxon>
        <taxon>Pucciniaceae</taxon>
        <taxon>Puccinia</taxon>
    </lineage>
</organism>
<protein>
    <submittedName>
        <fullName evidence="2">Uncharacterized protein</fullName>
    </submittedName>
</protein>
<feature type="compositionally biased region" description="Polar residues" evidence="1">
    <location>
        <begin position="39"/>
        <end position="51"/>
    </location>
</feature>
<reference evidence="4 5" key="1">
    <citation type="submission" date="2019-05" db="EMBL/GenBank/DDBJ databases">
        <title>Emergence of the Ug99 lineage of the wheat stem rust pathogen through somatic hybridization.</title>
        <authorList>
            <person name="Li F."/>
            <person name="Upadhyaya N.M."/>
            <person name="Sperschneider J."/>
            <person name="Matny O."/>
            <person name="Nguyen-Phuc H."/>
            <person name="Mago R."/>
            <person name="Raley C."/>
            <person name="Miller M.E."/>
            <person name="Silverstein K.A.T."/>
            <person name="Henningsen E."/>
            <person name="Hirsch C.D."/>
            <person name="Visser B."/>
            <person name="Pretorius Z.A."/>
            <person name="Steffenson B.J."/>
            <person name="Schwessinger B."/>
            <person name="Dodds P.N."/>
            <person name="Figueroa M."/>
        </authorList>
    </citation>
    <scope>NUCLEOTIDE SEQUENCE [LARGE SCALE GENOMIC DNA]</scope>
    <source>
        <strain evidence="2">21-0</strain>
        <strain evidence="3 5">Ug99</strain>
    </source>
</reference>
<evidence type="ECO:0000313" key="2">
    <source>
        <dbReference type="EMBL" id="KAA1080795.1"/>
    </source>
</evidence>
<dbReference type="Proteomes" id="UP000324748">
    <property type="component" value="Unassembled WGS sequence"/>
</dbReference>
<name>A0A5B0MV08_PUCGR</name>
<comment type="caution">
    <text evidence="2">The sequence shown here is derived from an EMBL/GenBank/DDBJ whole genome shotgun (WGS) entry which is preliminary data.</text>
</comment>
<dbReference type="EMBL" id="VDEP01000047">
    <property type="protein sequence ID" value="KAA1134678.1"/>
    <property type="molecule type" value="Genomic_DNA"/>
</dbReference>
<accession>A0A5B0MV08</accession>
<evidence type="ECO:0000256" key="1">
    <source>
        <dbReference type="SAM" id="MobiDB-lite"/>
    </source>
</evidence>
<dbReference type="EMBL" id="VSWC01000131">
    <property type="protein sequence ID" value="KAA1080795.1"/>
    <property type="molecule type" value="Genomic_DNA"/>
</dbReference>
<evidence type="ECO:0000313" key="5">
    <source>
        <dbReference type="Proteomes" id="UP000325313"/>
    </source>
</evidence>
<dbReference type="Proteomes" id="UP000325313">
    <property type="component" value="Unassembled WGS sequence"/>
</dbReference>
<gene>
    <name evidence="2" type="ORF">PGT21_021281</name>
    <name evidence="3" type="ORF">PGTUg99_012903</name>
</gene>
<evidence type="ECO:0000313" key="3">
    <source>
        <dbReference type="EMBL" id="KAA1134678.1"/>
    </source>
</evidence>
<dbReference type="AlphaFoldDB" id="A0A5B0MV08"/>
<feature type="compositionally biased region" description="Polar residues" evidence="1">
    <location>
        <begin position="7"/>
        <end position="17"/>
    </location>
</feature>
<keyword evidence="4" id="KW-1185">Reference proteome</keyword>
<feature type="region of interest" description="Disordered" evidence="1">
    <location>
        <begin position="1"/>
        <end position="51"/>
    </location>
</feature>
<sequence>MHPALDRQSSSHLSALQTPDPGRQTPVDSAVSALHEKPNNTSVPSPSSRSQ</sequence>
<proteinExistence type="predicted"/>